<keyword evidence="9" id="KW-0406">Ion transport</keyword>
<dbReference type="KEGG" id="pphe:PP2015_3698"/>
<name>A0A0S2K6W1_9GAMM</name>
<dbReference type="PANTHER" id="PTHR46494:SF3">
    <property type="entry name" value="ZINC TRANSPORT PROTEIN ZNTB"/>
    <property type="match status" value="1"/>
</dbReference>
<dbReference type="GO" id="GO:0015087">
    <property type="term" value="F:cobalt ion transmembrane transporter activity"/>
    <property type="evidence" value="ECO:0007669"/>
    <property type="project" value="TreeGrafter"/>
</dbReference>
<gene>
    <name evidence="12" type="ORF">PP2015_3698</name>
</gene>
<evidence type="ECO:0000313" key="12">
    <source>
        <dbReference type="EMBL" id="ALO44170.1"/>
    </source>
</evidence>
<dbReference type="InterPro" id="IPR045861">
    <property type="entry name" value="CorA_cytoplasmic_dom"/>
</dbReference>
<sequence>MEKTNTTQRVFNLKSQTQVSLDELDQSQPFWVHLDYSEAHAVEWIEQAAFLSETVKEALISEETRPRAQFFGSGLFVSLRGINLAKSAKPEDMVSVRLYITENCVVSTAHRRIFSVSEIAALLNQGEGPKTSSQWLVSMIEHLTDNMSDTVHFIDDKLGEYEDSVLTGEQTSFQSELANLRRQIIAIRRHLSPQREALQSLLHDKNMLLTSECKHQIRESLDHITRYIEELDSCKERAAVLQEEINVRVGQIMNDRMYVLSIVAAIFLPLGFLTGLLGINVGGIPGTDNPMAFYIFSGMLFVLVVAQVIYFRRNKWVN</sequence>
<evidence type="ECO:0000313" key="13">
    <source>
        <dbReference type="Proteomes" id="UP000061457"/>
    </source>
</evidence>
<evidence type="ECO:0000256" key="3">
    <source>
        <dbReference type="ARBA" id="ARBA00022448"/>
    </source>
</evidence>
<dbReference type="InterPro" id="IPR002523">
    <property type="entry name" value="MgTranspt_CorA/ZnTranspt_ZntB"/>
</dbReference>
<proteinExistence type="inferred from homology"/>
<accession>A0A0S2K6W1</accession>
<dbReference type="SUPFAM" id="SSF143865">
    <property type="entry name" value="CorA soluble domain-like"/>
    <property type="match status" value="1"/>
</dbReference>
<comment type="subcellular location">
    <subcellularLocation>
        <location evidence="1">Cell membrane</location>
        <topology evidence="1">Multi-pass membrane protein</topology>
    </subcellularLocation>
</comment>
<evidence type="ECO:0000256" key="10">
    <source>
        <dbReference type="ARBA" id="ARBA00023136"/>
    </source>
</evidence>
<keyword evidence="7" id="KW-0862">Zinc</keyword>
<organism evidence="12 13">
    <name type="scientific">Pseudoalteromonas phenolica</name>
    <dbReference type="NCBI Taxonomy" id="161398"/>
    <lineage>
        <taxon>Bacteria</taxon>
        <taxon>Pseudomonadati</taxon>
        <taxon>Pseudomonadota</taxon>
        <taxon>Gammaproteobacteria</taxon>
        <taxon>Alteromonadales</taxon>
        <taxon>Pseudoalteromonadaceae</taxon>
        <taxon>Pseudoalteromonas</taxon>
    </lineage>
</organism>
<evidence type="ECO:0000256" key="4">
    <source>
        <dbReference type="ARBA" id="ARBA00022475"/>
    </source>
</evidence>
<dbReference type="Gene3D" id="3.30.460.20">
    <property type="entry name" value="CorA soluble domain-like"/>
    <property type="match status" value="1"/>
</dbReference>
<evidence type="ECO:0000256" key="8">
    <source>
        <dbReference type="ARBA" id="ARBA00022989"/>
    </source>
</evidence>
<evidence type="ECO:0000256" key="5">
    <source>
        <dbReference type="ARBA" id="ARBA00022519"/>
    </source>
</evidence>
<keyword evidence="10 11" id="KW-0472">Membrane</keyword>
<protein>
    <submittedName>
        <fullName evidence="12">Mg2+ transporter protein, CorA family protein</fullName>
    </submittedName>
</protein>
<dbReference type="CDD" id="cd12833">
    <property type="entry name" value="ZntB-like_1"/>
    <property type="match status" value="1"/>
</dbReference>
<dbReference type="PATRIC" id="fig|161398.10.peg.3777"/>
<comment type="similarity">
    <text evidence="2">Belongs to the CorA metal ion transporter (MIT) (TC 1.A.35) family.</text>
</comment>
<dbReference type="PANTHER" id="PTHR46494">
    <property type="entry name" value="CORA FAMILY METAL ION TRANSPORTER (EUROFUNG)"/>
    <property type="match status" value="1"/>
</dbReference>
<dbReference type="Gene3D" id="1.20.58.340">
    <property type="entry name" value="Magnesium transport protein CorA, transmembrane region"/>
    <property type="match status" value="2"/>
</dbReference>
<dbReference type="AlphaFoldDB" id="A0A0S2K6W1"/>
<keyword evidence="5" id="KW-0997">Cell inner membrane</keyword>
<dbReference type="STRING" id="161398.PP2015_3698"/>
<evidence type="ECO:0000256" key="7">
    <source>
        <dbReference type="ARBA" id="ARBA00022833"/>
    </source>
</evidence>
<keyword evidence="3" id="KW-0813">Transport</keyword>
<evidence type="ECO:0000256" key="9">
    <source>
        <dbReference type="ARBA" id="ARBA00023065"/>
    </source>
</evidence>
<evidence type="ECO:0000256" key="6">
    <source>
        <dbReference type="ARBA" id="ARBA00022692"/>
    </source>
</evidence>
<keyword evidence="6 11" id="KW-0812">Transmembrane</keyword>
<dbReference type="OrthoDB" id="9803484at2"/>
<keyword evidence="13" id="KW-1185">Reference proteome</keyword>
<evidence type="ECO:0000256" key="1">
    <source>
        <dbReference type="ARBA" id="ARBA00004651"/>
    </source>
</evidence>
<dbReference type="SUPFAM" id="SSF144083">
    <property type="entry name" value="Magnesium transport protein CorA, transmembrane region"/>
    <property type="match status" value="1"/>
</dbReference>
<dbReference type="GO" id="GO:0005886">
    <property type="term" value="C:plasma membrane"/>
    <property type="evidence" value="ECO:0007669"/>
    <property type="project" value="UniProtKB-SubCell"/>
</dbReference>
<keyword evidence="4" id="KW-1003">Cell membrane</keyword>
<dbReference type="EMBL" id="CP013188">
    <property type="protein sequence ID" value="ALO44170.1"/>
    <property type="molecule type" value="Genomic_DNA"/>
</dbReference>
<evidence type="ECO:0000256" key="11">
    <source>
        <dbReference type="SAM" id="Phobius"/>
    </source>
</evidence>
<dbReference type="RefSeq" id="WP_058032049.1">
    <property type="nucleotide sequence ID" value="NZ_CP013188.1"/>
</dbReference>
<dbReference type="Pfam" id="PF01544">
    <property type="entry name" value="CorA"/>
    <property type="match status" value="1"/>
</dbReference>
<feature type="transmembrane region" description="Helical" evidence="11">
    <location>
        <begin position="291"/>
        <end position="311"/>
    </location>
</feature>
<dbReference type="InterPro" id="IPR045863">
    <property type="entry name" value="CorA_TM1_TM2"/>
</dbReference>
<keyword evidence="8 11" id="KW-1133">Transmembrane helix</keyword>
<feature type="transmembrane region" description="Helical" evidence="11">
    <location>
        <begin position="258"/>
        <end position="279"/>
    </location>
</feature>
<dbReference type="GO" id="GO:0050897">
    <property type="term" value="F:cobalt ion binding"/>
    <property type="evidence" value="ECO:0007669"/>
    <property type="project" value="TreeGrafter"/>
</dbReference>
<dbReference type="GO" id="GO:0015095">
    <property type="term" value="F:magnesium ion transmembrane transporter activity"/>
    <property type="evidence" value="ECO:0007669"/>
    <property type="project" value="TreeGrafter"/>
</dbReference>
<evidence type="ECO:0000256" key="2">
    <source>
        <dbReference type="ARBA" id="ARBA00009765"/>
    </source>
</evidence>
<dbReference type="Proteomes" id="UP000061457">
    <property type="component" value="Chromosome II"/>
</dbReference>
<reference evidence="12 13" key="1">
    <citation type="submission" date="2015-11" db="EMBL/GenBank/DDBJ databases">
        <authorList>
            <person name="Zhang Y."/>
            <person name="Guo Z."/>
        </authorList>
    </citation>
    <scope>NUCLEOTIDE SEQUENCE [LARGE SCALE GENOMIC DNA]</scope>
    <source>
        <strain evidence="12 13">KCTC 12086</strain>
    </source>
</reference>
<dbReference type="GO" id="GO:0000287">
    <property type="term" value="F:magnesium ion binding"/>
    <property type="evidence" value="ECO:0007669"/>
    <property type="project" value="TreeGrafter"/>
</dbReference>